<feature type="transmembrane region" description="Helical" evidence="2">
    <location>
        <begin position="162"/>
        <end position="184"/>
    </location>
</feature>
<feature type="compositionally biased region" description="Low complexity" evidence="1">
    <location>
        <begin position="25"/>
        <end position="51"/>
    </location>
</feature>
<dbReference type="EMBL" id="JAQNDL010000001">
    <property type="protein sequence ID" value="MDC0718625.1"/>
    <property type="molecule type" value="Genomic_DNA"/>
</dbReference>
<feature type="chain" id="PRO_5046075785" evidence="3">
    <location>
        <begin position="24"/>
        <end position="216"/>
    </location>
</feature>
<sequence length="216" mass="22596">MLRSRSFVATVLALAMVPVPGLAAPATPAAAAPAAAPAAPADQPANPAATPGEATPGEVPTSDSPDEVPSEVPVEEPQPEEKAEPEQPEQPETVVPEGPERPPEPMLGNGKFKAKGTGLMISGGVLLGAGLVGVITSYFLTRCPDEDIDKSFACKNRQHNTFAVPATGAAALLGAVLLIVGLTYRARYKRWENWDPTRARTAFRPDFTANGVSFKF</sequence>
<organism evidence="4 5">
    <name type="scientific">Nannocystis bainbridge</name>
    <dbReference type="NCBI Taxonomy" id="2995303"/>
    <lineage>
        <taxon>Bacteria</taxon>
        <taxon>Pseudomonadati</taxon>
        <taxon>Myxococcota</taxon>
        <taxon>Polyangia</taxon>
        <taxon>Nannocystales</taxon>
        <taxon>Nannocystaceae</taxon>
        <taxon>Nannocystis</taxon>
    </lineage>
</organism>
<dbReference type="RefSeq" id="WP_272087105.1">
    <property type="nucleotide sequence ID" value="NZ_JAQNDL010000001.1"/>
</dbReference>
<feature type="region of interest" description="Disordered" evidence="1">
    <location>
        <begin position="25"/>
        <end position="111"/>
    </location>
</feature>
<feature type="compositionally biased region" description="Acidic residues" evidence="1">
    <location>
        <begin position="64"/>
        <end position="78"/>
    </location>
</feature>
<keyword evidence="2" id="KW-0812">Transmembrane</keyword>
<name>A0ABT5DZN5_9BACT</name>
<keyword evidence="3" id="KW-0732">Signal</keyword>
<proteinExistence type="predicted"/>
<dbReference type="Proteomes" id="UP001221686">
    <property type="component" value="Unassembled WGS sequence"/>
</dbReference>
<accession>A0ABT5DZN5</accession>
<evidence type="ECO:0000256" key="1">
    <source>
        <dbReference type="SAM" id="MobiDB-lite"/>
    </source>
</evidence>
<evidence type="ECO:0000313" key="4">
    <source>
        <dbReference type="EMBL" id="MDC0718625.1"/>
    </source>
</evidence>
<keyword evidence="2" id="KW-1133">Transmembrane helix</keyword>
<evidence type="ECO:0000256" key="3">
    <source>
        <dbReference type="SAM" id="SignalP"/>
    </source>
</evidence>
<protein>
    <submittedName>
        <fullName evidence="4">Uncharacterized protein</fullName>
    </submittedName>
</protein>
<comment type="caution">
    <text evidence="4">The sequence shown here is derived from an EMBL/GenBank/DDBJ whole genome shotgun (WGS) entry which is preliminary data.</text>
</comment>
<reference evidence="4 5" key="1">
    <citation type="submission" date="2022-11" db="EMBL/GenBank/DDBJ databases">
        <title>Minimal conservation of predation-associated metabolite biosynthetic gene clusters underscores biosynthetic potential of Myxococcota including descriptions for ten novel species: Archangium lansinium sp. nov., Myxococcus landrumus sp. nov., Nannocystis bai.</title>
        <authorList>
            <person name="Ahearne A."/>
            <person name="Stevens C."/>
            <person name="Dowd S."/>
        </authorList>
    </citation>
    <scope>NUCLEOTIDE SEQUENCE [LARGE SCALE GENOMIC DNA]</scope>
    <source>
        <strain evidence="4 5">BB15-2</strain>
    </source>
</reference>
<keyword evidence="2" id="KW-0472">Membrane</keyword>
<evidence type="ECO:0000313" key="5">
    <source>
        <dbReference type="Proteomes" id="UP001221686"/>
    </source>
</evidence>
<evidence type="ECO:0000256" key="2">
    <source>
        <dbReference type="SAM" id="Phobius"/>
    </source>
</evidence>
<feature type="transmembrane region" description="Helical" evidence="2">
    <location>
        <begin position="119"/>
        <end position="141"/>
    </location>
</feature>
<keyword evidence="5" id="KW-1185">Reference proteome</keyword>
<feature type="signal peptide" evidence="3">
    <location>
        <begin position="1"/>
        <end position="23"/>
    </location>
</feature>
<gene>
    <name evidence="4" type="ORF">POL25_17075</name>
</gene>